<dbReference type="Gene3D" id="6.10.340.10">
    <property type="match status" value="1"/>
</dbReference>
<dbReference type="SMART" id="SM00388">
    <property type="entry name" value="HisKA"/>
    <property type="match status" value="1"/>
</dbReference>
<dbReference type="Pfam" id="PF00672">
    <property type="entry name" value="HAMP"/>
    <property type="match status" value="1"/>
</dbReference>
<dbReference type="InterPro" id="IPR050428">
    <property type="entry name" value="TCS_sensor_his_kinase"/>
</dbReference>
<dbReference type="CDD" id="cd06225">
    <property type="entry name" value="HAMP"/>
    <property type="match status" value="1"/>
</dbReference>
<dbReference type="PROSITE" id="PS50109">
    <property type="entry name" value="HIS_KIN"/>
    <property type="match status" value="1"/>
</dbReference>
<dbReference type="Gene3D" id="1.10.287.130">
    <property type="match status" value="1"/>
</dbReference>
<evidence type="ECO:0000256" key="13">
    <source>
        <dbReference type="SAM" id="Phobius"/>
    </source>
</evidence>
<dbReference type="Pfam" id="PF00512">
    <property type="entry name" value="HisKA"/>
    <property type="match status" value="1"/>
</dbReference>
<keyword evidence="7" id="KW-0418">Kinase</keyword>
<evidence type="ECO:0000256" key="11">
    <source>
        <dbReference type="SAM" id="Coils"/>
    </source>
</evidence>
<protein>
    <recommendedName>
        <fullName evidence="3">histidine kinase</fullName>
        <ecNumber evidence="3">2.7.13.3</ecNumber>
    </recommendedName>
</protein>
<dbReference type="PRINTS" id="PR00344">
    <property type="entry name" value="BCTRLSENSOR"/>
</dbReference>
<dbReference type="Pfam" id="PF02518">
    <property type="entry name" value="HATPase_c"/>
    <property type="match status" value="1"/>
</dbReference>
<reference evidence="16 17" key="1">
    <citation type="submission" date="2022-10" db="EMBL/GenBank/DDBJ databases">
        <title>Draft genome sequence of Streptomyces sp. YSPA8.</title>
        <authorList>
            <person name="Moriuchi R."/>
            <person name="Dohra H."/>
            <person name="Yamamura H."/>
            <person name="Kodani S."/>
        </authorList>
    </citation>
    <scope>NUCLEOTIDE SEQUENCE [LARGE SCALE GENOMIC DNA]</scope>
    <source>
        <strain evidence="16 17">YSPA8</strain>
    </source>
</reference>
<keyword evidence="4" id="KW-0597">Phosphoprotein</keyword>
<name>A0ABQ5NRG5_9ACTN</name>
<dbReference type="Proteomes" id="UP001291653">
    <property type="component" value="Unassembled WGS sequence"/>
</dbReference>
<dbReference type="InterPro" id="IPR005467">
    <property type="entry name" value="His_kinase_dom"/>
</dbReference>
<keyword evidence="8 13" id="KW-1133">Transmembrane helix</keyword>
<evidence type="ECO:0000256" key="6">
    <source>
        <dbReference type="ARBA" id="ARBA00022692"/>
    </source>
</evidence>
<evidence type="ECO:0000256" key="2">
    <source>
        <dbReference type="ARBA" id="ARBA00004236"/>
    </source>
</evidence>
<dbReference type="CDD" id="cd00082">
    <property type="entry name" value="HisKA"/>
    <property type="match status" value="1"/>
</dbReference>
<dbReference type="SMART" id="SM00387">
    <property type="entry name" value="HATPase_c"/>
    <property type="match status" value="1"/>
</dbReference>
<comment type="caution">
    <text evidence="16">The sequence shown here is derived from an EMBL/GenBank/DDBJ whole genome shotgun (WGS) entry which is preliminary data.</text>
</comment>
<evidence type="ECO:0000259" key="15">
    <source>
        <dbReference type="PROSITE" id="PS50885"/>
    </source>
</evidence>
<evidence type="ECO:0000256" key="4">
    <source>
        <dbReference type="ARBA" id="ARBA00022553"/>
    </source>
</evidence>
<keyword evidence="10 13" id="KW-0472">Membrane</keyword>
<comment type="catalytic activity">
    <reaction evidence="1">
        <text>ATP + protein L-histidine = ADP + protein N-phospho-L-histidine.</text>
        <dbReference type="EC" id="2.7.13.3"/>
    </reaction>
</comment>
<feature type="domain" description="Histidine kinase" evidence="14">
    <location>
        <begin position="269"/>
        <end position="509"/>
    </location>
</feature>
<feature type="region of interest" description="Disordered" evidence="12">
    <location>
        <begin position="408"/>
        <end position="428"/>
    </location>
</feature>
<dbReference type="InterPro" id="IPR036890">
    <property type="entry name" value="HATPase_C_sf"/>
</dbReference>
<dbReference type="EC" id="2.7.13.3" evidence="3"/>
<dbReference type="InterPro" id="IPR003660">
    <property type="entry name" value="HAMP_dom"/>
</dbReference>
<keyword evidence="17" id="KW-1185">Reference proteome</keyword>
<organism evidence="16 17">
    <name type="scientific">Streptomyces yaizuensis</name>
    <dbReference type="NCBI Taxonomy" id="2989713"/>
    <lineage>
        <taxon>Bacteria</taxon>
        <taxon>Bacillati</taxon>
        <taxon>Actinomycetota</taxon>
        <taxon>Actinomycetes</taxon>
        <taxon>Kitasatosporales</taxon>
        <taxon>Streptomycetaceae</taxon>
        <taxon>Streptomyces</taxon>
    </lineage>
</organism>
<feature type="transmembrane region" description="Helical" evidence="13">
    <location>
        <begin position="177"/>
        <end position="200"/>
    </location>
</feature>
<keyword evidence="9" id="KW-0902">Two-component regulatory system</keyword>
<dbReference type="InterPro" id="IPR003594">
    <property type="entry name" value="HATPase_dom"/>
</dbReference>
<keyword evidence="6 13" id="KW-0812">Transmembrane</keyword>
<evidence type="ECO:0000256" key="1">
    <source>
        <dbReference type="ARBA" id="ARBA00000085"/>
    </source>
</evidence>
<dbReference type="SUPFAM" id="SSF47384">
    <property type="entry name" value="Homodimeric domain of signal transducing histidine kinase"/>
    <property type="match status" value="1"/>
</dbReference>
<dbReference type="InterPro" id="IPR003661">
    <property type="entry name" value="HisK_dim/P_dom"/>
</dbReference>
<dbReference type="RefSeq" id="WP_323445072.1">
    <property type="nucleotide sequence ID" value="NZ_BSBI01000001.1"/>
</dbReference>
<dbReference type="InterPro" id="IPR004358">
    <property type="entry name" value="Sig_transdc_His_kin-like_C"/>
</dbReference>
<feature type="transmembrane region" description="Helical" evidence="13">
    <location>
        <begin position="23"/>
        <end position="50"/>
    </location>
</feature>
<dbReference type="PROSITE" id="PS50885">
    <property type="entry name" value="HAMP"/>
    <property type="match status" value="1"/>
</dbReference>
<keyword evidence="5" id="KW-0808">Transferase</keyword>
<evidence type="ECO:0000256" key="7">
    <source>
        <dbReference type="ARBA" id="ARBA00022777"/>
    </source>
</evidence>
<feature type="domain" description="HAMP" evidence="15">
    <location>
        <begin position="201"/>
        <end position="254"/>
    </location>
</feature>
<dbReference type="PANTHER" id="PTHR45436:SF5">
    <property type="entry name" value="SENSOR HISTIDINE KINASE TRCS"/>
    <property type="match status" value="1"/>
</dbReference>
<evidence type="ECO:0000313" key="16">
    <source>
        <dbReference type="EMBL" id="GLF92956.1"/>
    </source>
</evidence>
<dbReference type="EMBL" id="BSBI01000001">
    <property type="protein sequence ID" value="GLF92956.1"/>
    <property type="molecule type" value="Genomic_DNA"/>
</dbReference>
<comment type="subcellular location">
    <subcellularLocation>
        <location evidence="2">Cell membrane</location>
    </subcellularLocation>
</comment>
<dbReference type="SUPFAM" id="SSF158472">
    <property type="entry name" value="HAMP domain-like"/>
    <property type="match status" value="1"/>
</dbReference>
<evidence type="ECO:0000256" key="8">
    <source>
        <dbReference type="ARBA" id="ARBA00022989"/>
    </source>
</evidence>
<dbReference type="SMART" id="SM00304">
    <property type="entry name" value="HAMP"/>
    <property type="match status" value="1"/>
</dbReference>
<evidence type="ECO:0000256" key="12">
    <source>
        <dbReference type="SAM" id="MobiDB-lite"/>
    </source>
</evidence>
<evidence type="ECO:0000313" key="17">
    <source>
        <dbReference type="Proteomes" id="UP001291653"/>
    </source>
</evidence>
<feature type="coiled-coil region" evidence="11">
    <location>
        <begin position="242"/>
        <end position="269"/>
    </location>
</feature>
<evidence type="ECO:0000256" key="5">
    <source>
        <dbReference type="ARBA" id="ARBA00022679"/>
    </source>
</evidence>
<keyword evidence="11" id="KW-0175">Coiled coil</keyword>
<evidence type="ECO:0000256" key="10">
    <source>
        <dbReference type="ARBA" id="ARBA00023136"/>
    </source>
</evidence>
<dbReference type="PANTHER" id="PTHR45436">
    <property type="entry name" value="SENSOR HISTIDINE KINASE YKOH"/>
    <property type="match status" value="1"/>
</dbReference>
<dbReference type="Gene3D" id="3.30.565.10">
    <property type="entry name" value="Histidine kinase-like ATPase, C-terminal domain"/>
    <property type="match status" value="1"/>
</dbReference>
<accession>A0ABQ5NRG5</accession>
<proteinExistence type="predicted"/>
<sequence>MNTVNGPGAAPDRRRPASLRRRLTWGVTLLVTAVVLAVETITFVSLRYWLLESVDRSLTSFCPPEPAFRDAASGRGFPSYVTSPGVLPADFRIHFYGTDGRLLTDAIAEGTAPGPSLPPTSDALVAQGPAAGGEHLASVPAVSGDGSWRTIVRPGPDGMRAVVSLPLDPVRNTLRTMLLADAALLLLTAAGALAGARWVVRLGLLPLTRMERAAQQITVGNLDLRLPDTDERTETGRLGSVLNTMLDQLQSALREREASEARLRRFLDDMGHELRTPLTAVQGFAELALRHEQQSAEANRLITQNAARMSLLVDDMQLLARLDQQPTYRAEPVDLLSLAADAVGATAVGSPSRDISLDPLRPGSELDVVETPGDPHRLRQVIDNLLSNACRHTPPATPVAVRVGRTRTAPDTGGVNAPHRASPTPPLPPGVPVCVLEVADEGAGLSAEDAHQVFDRFYRADPSRSRDRGGSGLGLSIAATIAQGHGGRLELDTGSGRGCTFRVLLPILRTGGDPGPGAGLDG</sequence>
<gene>
    <name evidence="16" type="ORF">SYYSPA8_01685</name>
</gene>
<dbReference type="SUPFAM" id="SSF55874">
    <property type="entry name" value="ATPase domain of HSP90 chaperone/DNA topoisomerase II/histidine kinase"/>
    <property type="match status" value="1"/>
</dbReference>
<evidence type="ECO:0000256" key="3">
    <source>
        <dbReference type="ARBA" id="ARBA00012438"/>
    </source>
</evidence>
<evidence type="ECO:0000259" key="14">
    <source>
        <dbReference type="PROSITE" id="PS50109"/>
    </source>
</evidence>
<dbReference type="InterPro" id="IPR036097">
    <property type="entry name" value="HisK_dim/P_sf"/>
</dbReference>
<dbReference type="CDD" id="cd00075">
    <property type="entry name" value="HATPase"/>
    <property type="match status" value="1"/>
</dbReference>
<evidence type="ECO:0000256" key="9">
    <source>
        <dbReference type="ARBA" id="ARBA00023012"/>
    </source>
</evidence>